<feature type="compositionally biased region" description="Polar residues" evidence="2">
    <location>
        <begin position="276"/>
        <end position="288"/>
    </location>
</feature>
<dbReference type="PANTHER" id="PTHR35205">
    <property type="entry name" value="NB-ARC AND TPR DOMAIN PROTEIN"/>
    <property type="match status" value="1"/>
</dbReference>
<dbReference type="InterPro" id="IPR002182">
    <property type="entry name" value="NB-ARC"/>
</dbReference>
<protein>
    <submittedName>
        <fullName evidence="5">Uncharacterized protein</fullName>
    </submittedName>
</protein>
<dbReference type="PROSITE" id="PS50005">
    <property type="entry name" value="TPR"/>
    <property type="match status" value="1"/>
</dbReference>
<dbReference type="Gene3D" id="3.40.50.300">
    <property type="entry name" value="P-loop containing nucleotide triphosphate hydrolases"/>
    <property type="match status" value="1"/>
</dbReference>
<dbReference type="AlphaFoldDB" id="A0A139HEG5"/>
<accession>A0A139HEG5</accession>
<dbReference type="InterPro" id="IPR011990">
    <property type="entry name" value="TPR-like_helical_dom_sf"/>
</dbReference>
<evidence type="ECO:0000313" key="6">
    <source>
        <dbReference type="Proteomes" id="UP000070133"/>
    </source>
</evidence>
<evidence type="ECO:0000256" key="1">
    <source>
        <dbReference type="PROSITE-ProRule" id="PRU00339"/>
    </source>
</evidence>
<dbReference type="GO" id="GO:0043531">
    <property type="term" value="F:ADP binding"/>
    <property type="evidence" value="ECO:0007669"/>
    <property type="project" value="InterPro"/>
</dbReference>
<sequence length="1064" mass="119058">MSFGNSYKNGVGLVPISRAKQSSDNPVEGISLGDVNIYAFEPWSSIDDSFTWTEYFNHGNTLVKILATRPRDPGGTLGPVVLMAHSLAGFILKQTLIVVHSQLEKYATLRDAIKGAVYLGCPHSSTPDSRDVLYDRALAILQLQSELSSRTSKRLKAGSELTDLCKAYDDMGGNVPVLTIYEQKPTKQGSRGFLFKHNNHDIVDKQLAKIGYKFEDVEGTSFLEASHVQLSDSDQFAGISTDHCELPSLRHDHSKGGIDDDVVRWIQNVIKRASGPSRSQPTARSQYSLRLRDSPPPFNARSGREHIASEPLALDPLIQAFATEKPVPKNIPCFSVDIARQRNRKFFGRTDVLRSLESLLVESQQVAVLYGMGGVGKSEVALQFVHKHKDSFDAVLWIQSDDLFKVRQVFGGFAAELGLEEEGQTDPFTSRELVKAWLMNPIKSQGKSKDTAKANWLIVFDGADQPGVLAEFECLRGKGSMLITSRNPATRAVLYFTDTKASDISPSGVTEINLRPFSHEEGAKVLKQLAHVDDEDEKAMELAKRLDGWPLAIVRMAGIVRKLDLTLDEFCEKYNDDSNHGNFHAQGDSGADTMASSIRMALLSAPATALLRICSLLDPDGIQETLFSLASETTLPMDDFPTTADAFVIARAELISASLLQRNKAKQELWMHRVVQETVRGQCSPGTLDRAFVTACRLVNKAWHPPPESVRDNLKIWQPCAAFLKHVVYLQQVYKDSMEPCYEFASLINEASCLQRNLGHTSGLRRALDLALSVCYKLPKMSRFDLMSEIYHSLGAWANETNHPDECMEYNTRYLQMREDAVKAGQKADERTAAAYNQYGTALMMIRDNTKAMENFQRSIDLYKELASDIALPCPDSLAVVNLAVAKTLAGDYDRAWKLLEDGLLAREEAFGYMDSDSFRTGRFFHALGNVCWEQQRHRTSEIWHTRALKQYTKSLGPRHHRTADVRHRVAMHCLRKRDHTEAGALIDQALESWGMDPESFGPEIARTTWLKAKQQIQAGDSFAGAELSEQAARMRRRLQPRDLRAAIELRDEDFDDLVAFWSR</sequence>
<dbReference type="EMBL" id="LFZN01000066">
    <property type="protein sequence ID" value="KXT00865.1"/>
    <property type="molecule type" value="Genomic_DNA"/>
</dbReference>
<dbReference type="Gene3D" id="1.25.40.10">
    <property type="entry name" value="Tetratricopeptide repeat domain"/>
    <property type="match status" value="2"/>
</dbReference>
<name>A0A139HEG5_9PEZI</name>
<keyword evidence="1" id="KW-0802">TPR repeat</keyword>
<dbReference type="Pfam" id="PF25000">
    <property type="entry name" value="DUF7779"/>
    <property type="match status" value="1"/>
</dbReference>
<reference evidence="5 6" key="1">
    <citation type="submission" date="2015-07" db="EMBL/GenBank/DDBJ databases">
        <title>Comparative genomics of the Sigatoka disease complex on banana suggests a link between parallel evolutionary changes in Pseudocercospora fijiensis and Pseudocercospora eumusae and increased virulence on the banana host.</title>
        <authorList>
            <person name="Chang T.-C."/>
            <person name="Salvucci A."/>
            <person name="Crous P.W."/>
            <person name="Stergiopoulos I."/>
        </authorList>
    </citation>
    <scope>NUCLEOTIDE SEQUENCE [LARGE SCALE GENOMIC DNA]</scope>
    <source>
        <strain evidence="5 6">CBS 114824</strain>
    </source>
</reference>
<comment type="caution">
    <text evidence="5">The sequence shown here is derived from an EMBL/GenBank/DDBJ whole genome shotgun (WGS) entry which is preliminary data.</text>
</comment>
<proteinExistence type="predicted"/>
<dbReference type="STRING" id="321146.A0A139HEG5"/>
<dbReference type="PANTHER" id="PTHR35205:SF1">
    <property type="entry name" value="ZU5 DOMAIN-CONTAINING PROTEIN"/>
    <property type="match status" value="1"/>
</dbReference>
<feature type="repeat" description="TPR" evidence="1">
    <location>
        <begin position="833"/>
        <end position="866"/>
    </location>
</feature>
<evidence type="ECO:0000259" key="3">
    <source>
        <dbReference type="Pfam" id="PF00931"/>
    </source>
</evidence>
<feature type="region of interest" description="Disordered" evidence="2">
    <location>
        <begin position="273"/>
        <end position="303"/>
    </location>
</feature>
<dbReference type="SUPFAM" id="SSF48452">
    <property type="entry name" value="TPR-like"/>
    <property type="match status" value="2"/>
</dbReference>
<evidence type="ECO:0000313" key="5">
    <source>
        <dbReference type="EMBL" id="KXT00865.1"/>
    </source>
</evidence>
<feature type="domain" description="NB-ARC" evidence="3">
    <location>
        <begin position="357"/>
        <end position="434"/>
    </location>
</feature>
<gene>
    <name evidence="5" type="ORF">AC578_956</name>
</gene>
<keyword evidence="6" id="KW-1185">Reference proteome</keyword>
<evidence type="ECO:0000256" key="2">
    <source>
        <dbReference type="SAM" id="MobiDB-lite"/>
    </source>
</evidence>
<dbReference type="Pfam" id="PF13424">
    <property type="entry name" value="TPR_12"/>
    <property type="match status" value="1"/>
</dbReference>
<dbReference type="Pfam" id="PF00931">
    <property type="entry name" value="NB-ARC"/>
    <property type="match status" value="1"/>
</dbReference>
<dbReference type="InterPro" id="IPR027417">
    <property type="entry name" value="P-loop_NTPase"/>
</dbReference>
<dbReference type="InterPro" id="IPR056681">
    <property type="entry name" value="DUF7779"/>
</dbReference>
<dbReference type="Proteomes" id="UP000070133">
    <property type="component" value="Unassembled WGS sequence"/>
</dbReference>
<dbReference type="OrthoDB" id="6161812at2759"/>
<feature type="domain" description="DUF7779" evidence="4">
    <location>
        <begin position="600"/>
        <end position="685"/>
    </location>
</feature>
<dbReference type="InterPro" id="IPR019734">
    <property type="entry name" value="TPR_rpt"/>
</dbReference>
<dbReference type="SUPFAM" id="SSF52540">
    <property type="entry name" value="P-loop containing nucleoside triphosphate hydrolases"/>
    <property type="match status" value="1"/>
</dbReference>
<organism evidence="5 6">
    <name type="scientific">Pseudocercospora eumusae</name>
    <dbReference type="NCBI Taxonomy" id="321146"/>
    <lineage>
        <taxon>Eukaryota</taxon>
        <taxon>Fungi</taxon>
        <taxon>Dikarya</taxon>
        <taxon>Ascomycota</taxon>
        <taxon>Pezizomycotina</taxon>
        <taxon>Dothideomycetes</taxon>
        <taxon>Dothideomycetidae</taxon>
        <taxon>Mycosphaerellales</taxon>
        <taxon>Mycosphaerellaceae</taxon>
        <taxon>Pseudocercospora</taxon>
    </lineage>
</organism>
<evidence type="ECO:0000259" key="4">
    <source>
        <dbReference type="Pfam" id="PF25000"/>
    </source>
</evidence>